<dbReference type="InterPro" id="IPR045863">
    <property type="entry name" value="CorA_TM1_TM2"/>
</dbReference>
<keyword evidence="7" id="KW-1185">Reference proteome</keyword>
<name>A0AAJ0BKT9_9PEZI</name>
<organism evidence="6 7">
    <name type="scientific">Echria macrotheca</name>
    <dbReference type="NCBI Taxonomy" id="438768"/>
    <lineage>
        <taxon>Eukaryota</taxon>
        <taxon>Fungi</taxon>
        <taxon>Dikarya</taxon>
        <taxon>Ascomycota</taxon>
        <taxon>Pezizomycotina</taxon>
        <taxon>Sordariomycetes</taxon>
        <taxon>Sordariomycetidae</taxon>
        <taxon>Sordariales</taxon>
        <taxon>Schizotheciaceae</taxon>
        <taxon>Echria</taxon>
    </lineage>
</organism>
<feature type="transmembrane region" description="Helical" evidence="5">
    <location>
        <begin position="301"/>
        <end position="320"/>
    </location>
</feature>
<evidence type="ECO:0000256" key="4">
    <source>
        <dbReference type="ARBA" id="ARBA00023136"/>
    </source>
</evidence>
<keyword evidence="2 5" id="KW-0812">Transmembrane</keyword>
<evidence type="ECO:0000256" key="5">
    <source>
        <dbReference type="SAM" id="Phobius"/>
    </source>
</evidence>
<keyword evidence="3 5" id="KW-1133">Transmembrane helix</keyword>
<dbReference type="GO" id="GO:0016020">
    <property type="term" value="C:membrane"/>
    <property type="evidence" value="ECO:0007669"/>
    <property type="project" value="UniProtKB-SubCell"/>
</dbReference>
<comment type="subcellular location">
    <subcellularLocation>
        <location evidence="1">Membrane</location>
        <topology evidence="1">Multi-pass membrane protein</topology>
    </subcellularLocation>
</comment>
<comment type="caution">
    <text evidence="6">The sequence shown here is derived from an EMBL/GenBank/DDBJ whole genome shotgun (WGS) entry which is preliminary data.</text>
</comment>
<proteinExistence type="predicted"/>
<evidence type="ECO:0000313" key="7">
    <source>
        <dbReference type="Proteomes" id="UP001239445"/>
    </source>
</evidence>
<feature type="transmembrane region" description="Helical" evidence="5">
    <location>
        <begin position="332"/>
        <end position="352"/>
    </location>
</feature>
<dbReference type="EMBL" id="MU839828">
    <property type="protein sequence ID" value="KAK1758959.1"/>
    <property type="molecule type" value="Genomic_DNA"/>
</dbReference>
<reference evidence="6" key="1">
    <citation type="submission" date="2023-06" db="EMBL/GenBank/DDBJ databases">
        <title>Genome-scale phylogeny and comparative genomics of the fungal order Sordariales.</title>
        <authorList>
            <consortium name="Lawrence Berkeley National Laboratory"/>
            <person name="Hensen N."/>
            <person name="Bonometti L."/>
            <person name="Westerberg I."/>
            <person name="Brannstrom I.O."/>
            <person name="Guillou S."/>
            <person name="Cros-Aarteil S."/>
            <person name="Calhoun S."/>
            <person name="Haridas S."/>
            <person name="Kuo A."/>
            <person name="Mondo S."/>
            <person name="Pangilinan J."/>
            <person name="Riley R."/>
            <person name="Labutti K."/>
            <person name="Andreopoulos B."/>
            <person name="Lipzen A."/>
            <person name="Chen C."/>
            <person name="Yanf M."/>
            <person name="Daum C."/>
            <person name="Ng V."/>
            <person name="Clum A."/>
            <person name="Steindorff A."/>
            <person name="Ohm R."/>
            <person name="Martin F."/>
            <person name="Silar P."/>
            <person name="Natvig D."/>
            <person name="Lalanne C."/>
            <person name="Gautier V."/>
            <person name="Ament-Velasquez S.L."/>
            <person name="Kruys A."/>
            <person name="Hutchinson M.I."/>
            <person name="Powell A.J."/>
            <person name="Barry K."/>
            <person name="Miller A.N."/>
            <person name="Grigoriev I.V."/>
            <person name="Debuchy R."/>
            <person name="Gladieux P."/>
            <person name="Thoren M.H."/>
            <person name="Johannesson H."/>
        </authorList>
    </citation>
    <scope>NUCLEOTIDE SEQUENCE</scope>
    <source>
        <strain evidence="6">PSN4</strain>
    </source>
</reference>
<keyword evidence="4 5" id="KW-0472">Membrane</keyword>
<dbReference type="SUPFAM" id="SSF144083">
    <property type="entry name" value="Magnesium transport protein CorA, transmembrane region"/>
    <property type="match status" value="1"/>
</dbReference>
<evidence type="ECO:0000256" key="3">
    <source>
        <dbReference type="ARBA" id="ARBA00022989"/>
    </source>
</evidence>
<dbReference type="Proteomes" id="UP001239445">
    <property type="component" value="Unassembled WGS sequence"/>
</dbReference>
<evidence type="ECO:0000313" key="6">
    <source>
        <dbReference type="EMBL" id="KAK1758959.1"/>
    </source>
</evidence>
<protein>
    <submittedName>
        <fullName evidence="6">Uncharacterized protein</fullName>
    </submittedName>
</protein>
<evidence type="ECO:0000256" key="1">
    <source>
        <dbReference type="ARBA" id="ARBA00004141"/>
    </source>
</evidence>
<sequence>MAAERPGVATHLPDNYGRELRFDKLDWDDKVSIIRRCGSFWTRKQADGWDAIIFVEPLVPITTNIHGTFVRAHRYNHGYCDTSPWPASLGEAIRQVQESTRMSEDEDGQRIFDDIQHYWTRRSSPSDRRRAVDDPRYCAAHLCKVATAQWIVAAEYLWSKVCHLEMQVWEFELSSSTHGLSKQNKSLAENIKESNQWRRKINWLIDWLQTGLEALGIHRDGNGLDEDNSLSDGHPLSSQTQRDFLLILAKLKASRDLLDAHLNAVMGIAQLLQAESSVKEAERSTKQTKVSTELTKLSTRLAYLGLVFIPLSYAASMLSMNDKFQPGQQYFWVYWLIAAPLCAFLFLMWSIWKWKDAQRPLNPKLERPKNKQKTNDDAV</sequence>
<evidence type="ECO:0000256" key="2">
    <source>
        <dbReference type="ARBA" id="ARBA00022692"/>
    </source>
</evidence>
<dbReference type="Gene3D" id="1.20.58.340">
    <property type="entry name" value="Magnesium transport protein CorA, transmembrane region"/>
    <property type="match status" value="1"/>
</dbReference>
<accession>A0AAJ0BKT9</accession>
<gene>
    <name evidence="6" type="ORF">QBC47DRAFT_97084</name>
</gene>
<dbReference type="AlphaFoldDB" id="A0AAJ0BKT9"/>